<sequence>MKKTFYLLALMITFNACQKDEASLEQEAIFVKDLNELMDSNKENETSRGYPWNGCKDYDVKFTTLFGIEVEFTVTHCCVQGVCATTEVWNLADGLFRSNDFPDEFNIVNSESFIFEGYSVKIKEGIYQVDDEGNIVDIVYEAVKLE</sequence>
<organism evidence="1 2">
    <name type="scientific">Gaetbulibacter jejuensis</name>
    <dbReference type="NCBI Taxonomy" id="584607"/>
    <lineage>
        <taxon>Bacteria</taxon>
        <taxon>Pseudomonadati</taxon>
        <taxon>Bacteroidota</taxon>
        <taxon>Flavobacteriia</taxon>
        <taxon>Flavobacteriales</taxon>
        <taxon>Flavobacteriaceae</taxon>
        <taxon>Gaetbulibacter</taxon>
    </lineage>
</organism>
<evidence type="ECO:0008006" key="3">
    <source>
        <dbReference type="Google" id="ProtNLM"/>
    </source>
</evidence>
<dbReference type="EMBL" id="BAAAGF010000005">
    <property type="protein sequence ID" value="GAA0750023.1"/>
    <property type="molecule type" value="Genomic_DNA"/>
</dbReference>
<dbReference type="RefSeq" id="WP_343799641.1">
    <property type="nucleotide sequence ID" value="NZ_BAAAGF010000005.1"/>
</dbReference>
<protein>
    <recommendedName>
        <fullName evidence="3">Lipoprotein</fullName>
    </recommendedName>
</protein>
<keyword evidence="2" id="KW-1185">Reference proteome</keyword>
<evidence type="ECO:0000313" key="1">
    <source>
        <dbReference type="EMBL" id="GAA0750023.1"/>
    </source>
</evidence>
<evidence type="ECO:0000313" key="2">
    <source>
        <dbReference type="Proteomes" id="UP001500736"/>
    </source>
</evidence>
<accession>A0ABP3VBR2</accession>
<name>A0ABP3VBR2_9FLAO</name>
<reference evidence="2" key="1">
    <citation type="journal article" date="2019" name="Int. J. Syst. Evol. Microbiol.">
        <title>The Global Catalogue of Microorganisms (GCM) 10K type strain sequencing project: providing services to taxonomists for standard genome sequencing and annotation.</title>
        <authorList>
            <consortium name="The Broad Institute Genomics Platform"/>
            <consortium name="The Broad Institute Genome Sequencing Center for Infectious Disease"/>
            <person name="Wu L."/>
            <person name="Ma J."/>
        </authorList>
    </citation>
    <scope>NUCLEOTIDE SEQUENCE [LARGE SCALE GENOMIC DNA]</scope>
    <source>
        <strain evidence="2">JCM 15976</strain>
    </source>
</reference>
<proteinExistence type="predicted"/>
<gene>
    <name evidence="1" type="ORF">GCM10009431_30250</name>
</gene>
<dbReference type="Proteomes" id="UP001500736">
    <property type="component" value="Unassembled WGS sequence"/>
</dbReference>
<comment type="caution">
    <text evidence="1">The sequence shown here is derived from an EMBL/GenBank/DDBJ whole genome shotgun (WGS) entry which is preliminary data.</text>
</comment>